<dbReference type="PANTHER" id="PTHR13142:SF1">
    <property type="entry name" value="INNER CENTROMERE PROTEIN"/>
    <property type="match status" value="1"/>
</dbReference>
<feature type="region of interest" description="Disordered" evidence="8">
    <location>
        <begin position="1137"/>
        <end position="1501"/>
    </location>
</feature>
<accession>A0A5J4YPP1</accession>
<feature type="region of interest" description="Disordered" evidence="8">
    <location>
        <begin position="1729"/>
        <end position="1782"/>
    </location>
</feature>
<feature type="compositionally biased region" description="Basic and acidic residues" evidence="8">
    <location>
        <begin position="1519"/>
        <end position="1636"/>
    </location>
</feature>
<feature type="compositionally biased region" description="Polar residues" evidence="8">
    <location>
        <begin position="1170"/>
        <end position="1183"/>
    </location>
</feature>
<evidence type="ECO:0000313" key="10">
    <source>
        <dbReference type="EMBL" id="KAA8492377.1"/>
    </source>
</evidence>
<evidence type="ECO:0000256" key="8">
    <source>
        <dbReference type="SAM" id="MobiDB-lite"/>
    </source>
</evidence>
<keyword evidence="11" id="KW-1185">Reference proteome</keyword>
<keyword evidence="6" id="KW-0206">Cytoskeleton</keyword>
<feature type="compositionally biased region" description="Polar residues" evidence="8">
    <location>
        <begin position="503"/>
        <end position="512"/>
    </location>
</feature>
<evidence type="ECO:0000256" key="4">
    <source>
        <dbReference type="ARBA" id="ARBA00022490"/>
    </source>
</evidence>
<feature type="region of interest" description="Disordered" evidence="8">
    <location>
        <begin position="255"/>
        <end position="724"/>
    </location>
</feature>
<comment type="subcellular location">
    <subcellularLocation>
        <location evidence="2">Cytoplasm</location>
        <location evidence="2">Cytoskeleton</location>
        <location evidence="2">Spindle</location>
    </subcellularLocation>
    <subcellularLocation>
        <location evidence="1">Nucleus</location>
    </subcellularLocation>
</comment>
<dbReference type="Proteomes" id="UP000324585">
    <property type="component" value="Unassembled WGS sequence"/>
</dbReference>
<name>A0A5J4YPP1_PORPP</name>
<evidence type="ECO:0000313" key="11">
    <source>
        <dbReference type="Proteomes" id="UP000324585"/>
    </source>
</evidence>
<keyword evidence="7" id="KW-0539">Nucleus</keyword>
<feature type="region of interest" description="Disordered" evidence="8">
    <location>
        <begin position="1519"/>
        <end position="1643"/>
    </location>
</feature>
<feature type="compositionally biased region" description="Basic residues" evidence="8">
    <location>
        <begin position="602"/>
        <end position="611"/>
    </location>
</feature>
<dbReference type="InterPro" id="IPR013087">
    <property type="entry name" value="Znf_C2H2_type"/>
</dbReference>
<feature type="compositionally biased region" description="Basic and acidic residues" evidence="8">
    <location>
        <begin position="1453"/>
        <end position="1462"/>
    </location>
</feature>
<feature type="compositionally biased region" description="Basic and acidic residues" evidence="8">
    <location>
        <begin position="483"/>
        <end position="495"/>
    </location>
</feature>
<comment type="caution">
    <text evidence="10">The sequence shown here is derived from an EMBL/GenBank/DDBJ whole genome shotgun (WGS) entry which is preliminary data.</text>
</comment>
<feature type="compositionally biased region" description="Basic and acidic residues" evidence="8">
    <location>
        <begin position="1395"/>
        <end position="1426"/>
    </location>
</feature>
<dbReference type="GO" id="GO:0007059">
    <property type="term" value="P:chromosome segregation"/>
    <property type="evidence" value="ECO:0007669"/>
    <property type="project" value="UniProtKB-KW"/>
</dbReference>
<feature type="compositionally biased region" description="Basic and acidic residues" evidence="8">
    <location>
        <begin position="428"/>
        <end position="445"/>
    </location>
</feature>
<dbReference type="Gene3D" id="6.10.250.2990">
    <property type="match status" value="1"/>
</dbReference>
<feature type="compositionally biased region" description="Polar residues" evidence="8">
    <location>
        <begin position="1284"/>
        <end position="1293"/>
    </location>
</feature>
<dbReference type="OMA" id="HEWQSSI"/>
<feature type="compositionally biased region" description="Basic and acidic residues" evidence="8">
    <location>
        <begin position="550"/>
        <end position="560"/>
    </location>
</feature>
<feature type="compositionally biased region" description="Basic and acidic residues" evidence="8">
    <location>
        <begin position="654"/>
        <end position="669"/>
    </location>
</feature>
<feature type="region of interest" description="Disordered" evidence="8">
    <location>
        <begin position="831"/>
        <end position="898"/>
    </location>
</feature>
<organism evidence="10 11">
    <name type="scientific">Porphyridium purpureum</name>
    <name type="common">Red alga</name>
    <name type="synonym">Porphyridium cruentum</name>
    <dbReference type="NCBI Taxonomy" id="35688"/>
    <lineage>
        <taxon>Eukaryota</taxon>
        <taxon>Rhodophyta</taxon>
        <taxon>Bangiophyceae</taxon>
        <taxon>Porphyridiales</taxon>
        <taxon>Porphyridiaceae</taxon>
        <taxon>Porphyridium</taxon>
    </lineage>
</organism>
<gene>
    <name evidence="10" type="ORF">FVE85_7884</name>
</gene>
<feature type="compositionally biased region" description="Basic residues" evidence="8">
    <location>
        <begin position="533"/>
        <end position="544"/>
    </location>
</feature>
<feature type="compositionally biased region" description="Basic and acidic residues" evidence="8">
    <location>
        <begin position="630"/>
        <end position="647"/>
    </location>
</feature>
<feature type="compositionally biased region" description="Basic and acidic residues" evidence="8">
    <location>
        <begin position="1357"/>
        <end position="1369"/>
    </location>
</feature>
<feature type="compositionally biased region" description="Low complexity" evidence="8">
    <location>
        <begin position="1235"/>
        <end position="1246"/>
    </location>
</feature>
<dbReference type="GO" id="GO:0005819">
    <property type="term" value="C:spindle"/>
    <property type="evidence" value="ECO:0007669"/>
    <property type="project" value="UniProtKB-SubCell"/>
</dbReference>
<evidence type="ECO:0000256" key="7">
    <source>
        <dbReference type="ARBA" id="ARBA00023242"/>
    </source>
</evidence>
<proteinExistence type="inferred from homology"/>
<keyword evidence="4" id="KW-0963">Cytoplasm</keyword>
<dbReference type="PROSITE" id="PS00028">
    <property type="entry name" value="ZINC_FINGER_C2H2_1"/>
    <property type="match status" value="1"/>
</dbReference>
<feature type="compositionally biased region" description="Polar residues" evidence="8">
    <location>
        <begin position="128"/>
        <end position="137"/>
    </location>
</feature>
<dbReference type="GO" id="GO:0005634">
    <property type="term" value="C:nucleus"/>
    <property type="evidence" value="ECO:0007669"/>
    <property type="project" value="UniProtKB-SubCell"/>
</dbReference>
<dbReference type="InterPro" id="IPR005635">
    <property type="entry name" value="Inner_centromere_prot_ARK-bd"/>
</dbReference>
<feature type="compositionally biased region" description="Basic and acidic residues" evidence="8">
    <location>
        <begin position="713"/>
        <end position="724"/>
    </location>
</feature>
<evidence type="ECO:0000256" key="5">
    <source>
        <dbReference type="ARBA" id="ARBA00022829"/>
    </source>
</evidence>
<feature type="compositionally biased region" description="Low complexity" evidence="8">
    <location>
        <begin position="842"/>
        <end position="856"/>
    </location>
</feature>
<dbReference type="EMBL" id="VRMN01000009">
    <property type="protein sequence ID" value="KAA8492377.1"/>
    <property type="molecule type" value="Genomic_DNA"/>
</dbReference>
<feature type="domain" description="C2H2-type" evidence="9">
    <location>
        <begin position="795"/>
        <end position="818"/>
    </location>
</feature>
<keyword evidence="5" id="KW-0159">Chromosome partition</keyword>
<evidence type="ECO:0000259" key="9">
    <source>
        <dbReference type="PROSITE" id="PS00028"/>
    </source>
</evidence>
<feature type="compositionally biased region" description="Polar residues" evidence="8">
    <location>
        <begin position="1429"/>
        <end position="1439"/>
    </location>
</feature>
<feature type="compositionally biased region" description="Basic and acidic residues" evidence="8">
    <location>
        <begin position="263"/>
        <end position="288"/>
    </location>
</feature>
<feature type="compositionally biased region" description="Polar residues" evidence="8">
    <location>
        <begin position="94"/>
        <end position="110"/>
    </location>
</feature>
<evidence type="ECO:0000256" key="3">
    <source>
        <dbReference type="ARBA" id="ARBA00010042"/>
    </source>
</evidence>
<dbReference type="Pfam" id="PF03941">
    <property type="entry name" value="INCENP_ARK-bind"/>
    <property type="match status" value="1"/>
</dbReference>
<reference evidence="11" key="1">
    <citation type="journal article" date="2019" name="Nat. Commun.">
        <title>Expansion of phycobilisome linker gene families in mesophilic red algae.</title>
        <authorList>
            <person name="Lee J."/>
            <person name="Kim D."/>
            <person name="Bhattacharya D."/>
            <person name="Yoon H.S."/>
        </authorList>
    </citation>
    <scope>NUCLEOTIDE SEQUENCE [LARGE SCALE GENOMIC DNA]</scope>
    <source>
        <strain evidence="11">CCMP 1328</strain>
    </source>
</reference>
<evidence type="ECO:0000256" key="2">
    <source>
        <dbReference type="ARBA" id="ARBA00004186"/>
    </source>
</evidence>
<comment type="similarity">
    <text evidence="3">Belongs to the INCENP family.</text>
</comment>
<protein>
    <submittedName>
        <fullName evidence="10">Inner centromere protein-related protein pic1</fullName>
    </submittedName>
</protein>
<dbReference type="OrthoDB" id="6123at2759"/>
<evidence type="ECO:0000256" key="1">
    <source>
        <dbReference type="ARBA" id="ARBA00004123"/>
    </source>
</evidence>
<feature type="compositionally biased region" description="Polar residues" evidence="8">
    <location>
        <begin position="389"/>
        <end position="407"/>
    </location>
</feature>
<dbReference type="PANTHER" id="PTHR13142">
    <property type="entry name" value="INNER CENTROMERE PROTEIN"/>
    <property type="match status" value="1"/>
</dbReference>
<feature type="region of interest" description="Disordered" evidence="8">
    <location>
        <begin position="88"/>
        <end position="193"/>
    </location>
</feature>
<sequence length="1854" mass="203036">MEAGGGQVDEIVAVLREVADARREDVDESFALHRQWTMDSVLGTSSALAAELNIDLVRLRDTLNARGAFAKNKYVRQFLDTHRMISAAGGEGTHQPSTPGGQKNENTDGLSSARRPARSPQEIPPTSRIESSETSAQGEIFGLQAPPTGKRSVSMRMRARSTERKAVKSKRTLPSRCRTGKALPEDKENEQNVLSSHIDVDDKSYQPAVKMSPTRATRVTRATRRKALGTLDCNVQDMHAKGTVDVAKSLERDGRRQFQQRASQDENEQHGSVKRQKTDETSMLRPEETLNEATQETFVPSRRDAYEIDQQIVDETENQGEEATPHSQHVVEETADALLVEAVQEPEARLAPSIDDTVSAETLKDDASPSQQDTENNLDDTEPCAAGKQESSVAILNKQDATQSKTASPVAERMDSDEEFADACSPAKDQDHEGRLSDAAEDGQRSDSLGAATSLQAWEKATDDALQKSHSVARLAQPLDQDQTSKCETENEEKSAGGVLSVAPTQNQATEQARNDVSRRQAQAADAPEKTMGKARGKRAKKIMATKSRPSREPSDEHIRTLHHNLPNESVTEEVLRHLTEVCPETSPKRRTGENEDEPPMKKLRSARSRRAATANPTLHRTTARTRSWKPKEHFAEVGMEPKHSTDADELDIREEPHANEDEQTDWHEGGCSPRAAGAETNRAKETPKQSPGEVAQLLPRHANSKTRASLASEDHDSVPASPEKVDASTAEFEHPEFLLAKAAGSEDVYDSAALDDCKEAQAAAAILTISKEYIVSTEANGVFVVYLPADVTACIVTDCAKSYSSHYTLRRHIKEKHEKLIRLSKVPKLAPPCAKESGRETNSSSAAKKTESTANIVEQQSQDDSRAAEFNSSVTLVDENSEHGTMAPGEEASDGEQIRKLVCASSKNAPEQRPDSSKREEGRVFHLNKFENRQECDEKTATQVLSLEHSQIPTTGTEQDPAGFDEMQEDLFAVLVGAETLSNVSMDGSHAGRGIQKDMEGTQLESAEAVGRESSSDDRMLEPQTDMEVHVAAEDTLSADIEVPAIIGSCGTHSPDSQYVERDRTTENVVLDDIEAGEGRESSGSREQEKVHETMFEETLNTMLTDLFVPASAPSSAPGTPLNIASGLESLTRLPTKRASESGPTMRLPPVSQSPVPDTEAQVVEVDQNHGTSGFYTPSKQSPAYDREAARKSPAIASVENVERLADCTSADHSSARVFEDAADQTDAPKNEQTSPEPTTTRESSLNQLQVPAKGGGETSAHLTPVRADNSVDIGHSPEDAGTRSQQSNTPVSGPFAVSAERPPRPPRAASAATKGMVLTFKRESSATSNLSPGGCDAVKHSQRLDGYSTSPSSGGREKSARIGDLRSKIAKLRSTNSKAKPEALKSRLPVHCRSREEADSVALEHETARDEIPKHEAAYEEPVGHDQTASNALSPSSGRIKPAQDQVAAEESCHIEEGESTHISGLVQAPTNLEDAANAKLTSEEIQEPEIPAKPWAPTNIVSAFTSFLPSVLRKEKGVEVKEPDAEEKARALQDQLERRERELQSRRKEVALAKQREQEERQRRAEAKRLALVAEEKRKEAERLAREEERMQKKQKEVELRRKRARDEEEQKREERRRRIEENQRRVEEERAKRTMHLNAKVLTKAAHTSALTPAGYATASSSGSRPMVPGLNATFAASGATGSKKGLDESEMVVSASAQPRVFGVAGASGSSSVSSVRDVVVPKTPPALIKPAAHEPNPESYDMTAERNEGYSDTDNESGDDSTGRRGRPKKPIPGWAKGDQLLEALERQRFVDPDSIFPRMYTCNLEEVFAAVKEKKKRYRARTSTGNWVRDRLTWQEEMEYKKKMGLL</sequence>
<evidence type="ECO:0000256" key="6">
    <source>
        <dbReference type="ARBA" id="ARBA00023212"/>
    </source>
</evidence>